<name>A0A2A6ZE53_9FIRM</name>
<gene>
    <name evidence="1" type="ORF">CGS46_01620</name>
</gene>
<sequence>MSNRIDRLEARVQALSAQTAPVVLLIETENGSQRMTVSQYNAAGGMLAMPIWKNPEALNLRAARQLLAAVPSAVK</sequence>
<organism evidence="1 2">
    <name type="scientific">Faecalibacterium langellae</name>
    <dbReference type="NCBI Taxonomy" id="3435293"/>
    <lineage>
        <taxon>Bacteria</taxon>
        <taxon>Bacillati</taxon>
        <taxon>Bacillota</taxon>
        <taxon>Clostridia</taxon>
        <taxon>Eubacteriales</taxon>
        <taxon>Oscillospiraceae</taxon>
        <taxon>Faecalibacterium</taxon>
    </lineage>
</organism>
<proteinExistence type="predicted"/>
<dbReference type="AlphaFoldDB" id="A0A2A6ZE53"/>
<dbReference type="Proteomes" id="UP000220752">
    <property type="component" value="Unassembled WGS sequence"/>
</dbReference>
<evidence type="ECO:0000313" key="1">
    <source>
        <dbReference type="EMBL" id="PDX59633.1"/>
    </source>
</evidence>
<evidence type="ECO:0000313" key="2">
    <source>
        <dbReference type="Proteomes" id="UP000220752"/>
    </source>
</evidence>
<keyword evidence="2" id="KW-1185">Reference proteome</keyword>
<reference evidence="1 2" key="1">
    <citation type="journal article" date="2017" name="Front. Microbiol.">
        <title>New Insights into the Diversity of the Genus Faecalibacterium.</title>
        <authorList>
            <person name="Benevides L."/>
            <person name="Burman S."/>
            <person name="Martin R."/>
            <person name="Robert V."/>
            <person name="Thomas M."/>
            <person name="Miquel S."/>
            <person name="Chain F."/>
            <person name="Sokol H."/>
            <person name="Bermudez-Humaran L.G."/>
            <person name="Morrison M."/>
            <person name="Langella P."/>
            <person name="Azevedo V.A."/>
            <person name="Chatel J.M."/>
            <person name="Soares S."/>
        </authorList>
    </citation>
    <scope>NUCLEOTIDE SEQUENCE [LARGE SCALE GENOMIC DNA]</scope>
    <source>
        <strain evidence="2">CNCM I-4540</strain>
    </source>
</reference>
<protein>
    <submittedName>
        <fullName evidence="1">Uncharacterized protein</fullName>
    </submittedName>
</protein>
<comment type="caution">
    <text evidence="1">The sequence shown here is derived from an EMBL/GenBank/DDBJ whole genome shotgun (WGS) entry which is preliminary data.</text>
</comment>
<accession>A0A2A6ZE53</accession>
<dbReference type="EMBL" id="NMTQ01000011">
    <property type="protein sequence ID" value="PDX59633.1"/>
    <property type="molecule type" value="Genomic_DNA"/>
</dbReference>